<dbReference type="Gene3D" id="3.90.120.10">
    <property type="entry name" value="DNA Methylase, subunit A, domain 2"/>
    <property type="match status" value="1"/>
</dbReference>
<keyword evidence="2 5" id="KW-0808">Transferase</keyword>
<feature type="active site" evidence="5">
    <location>
        <position position="99"/>
    </location>
</feature>
<organism evidence="8 9">
    <name type="scientific">Labedella populi</name>
    <dbReference type="NCBI Taxonomy" id="2498850"/>
    <lineage>
        <taxon>Bacteria</taxon>
        <taxon>Bacillati</taxon>
        <taxon>Actinomycetota</taxon>
        <taxon>Actinomycetes</taxon>
        <taxon>Micrococcales</taxon>
        <taxon>Microbacteriaceae</taxon>
        <taxon>Labedella</taxon>
    </lineage>
</organism>
<evidence type="ECO:0000256" key="1">
    <source>
        <dbReference type="ARBA" id="ARBA00022603"/>
    </source>
</evidence>
<protein>
    <recommendedName>
        <fullName evidence="7">Cytosine-specific methyltransferase</fullName>
        <ecNumber evidence="7">2.1.1.37</ecNumber>
    </recommendedName>
</protein>
<dbReference type="SUPFAM" id="SSF53335">
    <property type="entry name" value="S-adenosyl-L-methionine-dependent methyltransferases"/>
    <property type="match status" value="1"/>
</dbReference>
<evidence type="ECO:0000256" key="5">
    <source>
        <dbReference type="PROSITE-ProRule" id="PRU01016"/>
    </source>
</evidence>
<dbReference type="OrthoDB" id="9813719at2"/>
<dbReference type="PANTHER" id="PTHR46098">
    <property type="entry name" value="TRNA (CYTOSINE(38)-C(5))-METHYLTRANSFERASE"/>
    <property type="match status" value="1"/>
</dbReference>
<evidence type="ECO:0000256" key="7">
    <source>
        <dbReference type="RuleBase" id="RU000417"/>
    </source>
</evidence>
<dbReference type="Proteomes" id="UP000288603">
    <property type="component" value="Unassembled WGS sequence"/>
</dbReference>
<evidence type="ECO:0000313" key="8">
    <source>
        <dbReference type="EMBL" id="RWZ68695.1"/>
    </source>
</evidence>
<dbReference type="GO" id="GO:0003886">
    <property type="term" value="F:DNA (cytosine-5-)-methyltransferase activity"/>
    <property type="evidence" value="ECO:0007669"/>
    <property type="project" value="UniProtKB-EC"/>
</dbReference>
<accession>A0A3S4A349</accession>
<keyword evidence="1 5" id="KW-0489">Methyltransferase</keyword>
<dbReference type="PROSITE" id="PS00094">
    <property type="entry name" value="C5_MTASE_1"/>
    <property type="match status" value="1"/>
</dbReference>
<dbReference type="NCBIfam" id="TIGR00675">
    <property type="entry name" value="dcm"/>
    <property type="match status" value="1"/>
</dbReference>
<dbReference type="GO" id="GO:0032259">
    <property type="term" value="P:methylation"/>
    <property type="evidence" value="ECO:0007669"/>
    <property type="project" value="UniProtKB-KW"/>
</dbReference>
<proteinExistence type="inferred from homology"/>
<dbReference type="AlphaFoldDB" id="A0A3S4A349"/>
<reference evidence="8 9" key="1">
    <citation type="submission" date="2018-12" db="EMBL/GenBank/DDBJ databases">
        <authorList>
            <person name="Li F."/>
        </authorList>
    </citation>
    <scope>NUCLEOTIDE SEQUENCE [LARGE SCALE GENOMIC DNA]</scope>
    <source>
        <strain evidence="8 9">8H24J-4-2</strain>
    </source>
</reference>
<evidence type="ECO:0000256" key="2">
    <source>
        <dbReference type="ARBA" id="ARBA00022679"/>
    </source>
</evidence>
<gene>
    <name evidence="8" type="primary">dcm</name>
    <name evidence="8" type="ORF">ELQ92_00595</name>
</gene>
<keyword evidence="4" id="KW-0680">Restriction system</keyword>
<dbReference type="InterPro" id="IPR029063">
    <property type="entry name" value="SAM-dependent_MTases_sf"/>
</dbReference>
<comment type="similarity">
    <text evidence="5 6">Belongs to the class I-like SAM-binding methyltransferase superfamily. C5-methyltransferase family.</text>
</comment>
<sequence>MSVVERQNEEVTLFLETPAPSAPEQTGRHFTFIDLFAGLGGFHVALSRLGGTAVFAAEWEPKLNSLYESNFGLRPAGDIALVDPESIPDHDVLAAGFPCQPFSKAGEQLGFEHTLQGQLFFHVAAIIAAKKPQKVVLENVPNLMRHRGGDTFRTIQATLRQLGYDVDARRYSPHHFGVPQIRDRVYIVASRDGLHTFDWPDPVPTQTDVRSVLDSDPADARPIRPEALRALEVWDDFLTSAPREVKLPSFPIWAMEFGATYPYADETPAALQAELGVNGLDSYTGILGRPLKGLGLADQLAALPSHARRQQYEFPRWKVDFIRNNRTFYEENRDWIDPWLERSKLETLPSSFQKFEWNAQGGQRSLWKYVLQLRASGVRVKRPTTSPSLVAMTDTQIPIIGWEKRYMTPRECARLQSLDGIKLPEDRNVAYKALGNAVNAEVVGAIAEPLLRSLRLSAGSRDVPQQLELAG</sequence>
<name>A0A3S4A349_9MICO</name>
<dbReference type="EC" id="2.1.1.37" evidence="7"/>
<dbReference type="PANTHER" id="PTHR46098:SF1">
    <property type="entry name" value="TRNA (CYTOSINE(38)-C(5))-METHYLTRANSFERASE"/>
    <property type="match status" value="1"/>
</dbReference>
<dbReference type="PROSITE" id="PS51679">
    <property type="entry name" value="SAM_MT_C5"/>
    <property type="match status" value="1"/>
</dbReference>
<dbReference type="InterPro" id="IPR018117">
    <property type="entry name" value="C5_DNA_meth_AS"/>
</dbReference>
<comment type="catalytic activity">
    <reaction evidence="7">
        <text>a 2'-deoxycytidine in DNA + S-adenosyl-L-methionine = a 5-methyl-2'-deoxycytidine in DNA + S-adenosyl-L-homocysteine + H(+)</text>
        <dbReference type="Rhea" id="RHEA:13681"/>
        <dbReference type="Rhea" id="RHEA-COMP:11369"/>
        <dbReference type="Rhea" id="RHEA-COMP:11370"/>
        <dbReference type="ChEBI" id="CHEBI:15378"/>
        <dbReference type="ChEBI" id="CHEBI:57856"/>
        <dbReference type="ChEBI" id="CHEBI:59789"/>
        <dbReference type="ChEBI" id="CHEBI:85452"/>
        <dbReference type="ChEBI" id="CHEBI:85454"/>
        <dbReference type="EC" id="2.1.1.37"/>
    </reaction>
</comment>
<comment type="caution">
    <text evidence="8">The sequence shown here is derived from an EMBL/GenBank/DDBJ whole genome shotgun (WGS) entry which is preliminary data.</text>
</comment>
<keyword evidence="9" id="KW-1185">Reference proteome</keyword>
<dbReference type="InterPro" id="IPR001525">
    <property type="entry name" value="C5_MeTfrase"/>
</dbReference>
<evidence type="ECO:0000313" key="9">
    <source>
        <dbReference type="Proteomes" id="UP000288603"/>
    </source>
</evidence>
<dbReference type="Pfam" id="PF00145">
    <property type="entry name" value="DNA_methylase"/>
    <property type="match status" value="2"/>
</dbReference>
<evidence type="ECO:0000256" key="6">
    <source>
        <dbReference type="RuleBase" id="RU000416"/>
    </source>
</evidence>
<evidence type="ECO:0000256" key="3">
    <source>
        <dbReference type="ARBA" id="ARBA00022691"/>
    </source>
</evidence>
<keyword evidence="3 5" id="KW-0949">S-adenosyl-L-methionine</keyword>
<dbReference type="InterPro" id="IPR050750">
    <property type="entry name" value="C5-MTase"/>
</dbReference>
<evidence type="ECO:0000256" key="4">
    <source>
        <dbReference type="ARBA" id="ARBA00022747"/>
    </source>
</evidence>
<dbReference type="GO" id="GO:0009307">
    <property type="term" value="P:DNA restriction-modification system"/>
    <property type="evidence" value="ECO:0007669"/>
    <property type="project" value="UniProtKB-KW"/>
</dbReference>
<dbReference type="Gene3D" id="3.40.50.150">
    <property type="entry name" value="Vaccinia Virus protein VP39"/>
    <property type="match status" value="1"/>
</dbReference>
<dbReference type="EMBL" id="RZNC01000001">
    <property type="protein sequence ID" value="RWZ68695.1"/>
    <property type="molecule type" value="Genomic_DNA"/>
</dbReference>
<dbReference type="PRINTS" id="PR00105">
    <property type="entry name" value="C5METTRFRASE"/>
</dbReference>